<keyword evidence="4" id="KW-0472">Membrane</keyword>
<evidence type="ECO:0000256" key="2">
    <source>
        <dbReference type="ARBA" id="ARBA00006275"/>
    </source>
</evidence>
<dbReference type="RefSeq" id="WP_055173743.1">
    <property type="nucleotide sequence ID" value="NZ_CAXSUM010000027.1"/>
</dbReference>
<dbReference type="Pfam" id="PF07980">
    <property type="entry name" value="SusD_RagB"/>
    <property type="match status" value="1"/>
</dbReference>
<name>A0A174UJN7_9BACE</name>
<dbReference type="InterPro" id="IPR012944">
    <property type="entry name" value="SusD_RagB_dom"/>
</dbReference>
<dbReference type="STRING" id="47678.ERS852494_04279"/>
<sequence>MKTYNLLALAGCLWMTAACSDFLELDESQHHTVEYEFSTFDNTKAVATNVYSYLRNGYSDVNSTMIDAATDDAVNAWNTNGIKGFYDGSWKDSSPMDNVWGHYYKGIAAANYFMEHCPADFPEAKYQEKYEEKLKELKLYPYEIQALRAYFHFELLKRYKNIVIADRQFTLEEVNELQPSSYEETVEWIAGECDEVSKFLPVTFEGMTSSSEIGRVTKGMVLALKARVLLYAASPLNTTDNREKWLKAAKAAKAVIDLNVYQEKKNEEVINNAKSSDFIFGRWNGVDNSFERANFPMGYEGGNSGVCPSQNLVEAFDMRDGTPFDWNNPDHRTKALDPLERDPRLAQTVLMNGQLFKGRRVESFTGGMNGLPKEGASPTSYYLRKHLKEDTDLTTGSATSYQHIWPLFRYAEVLLNYAEALLEATKEPDFKGIIDNVNYTLSPREAVNMVRARVDMNPIGTAGYDAFKKRLRNERRMELAFEGHRFWDIRRWKIGSSTTKLEGLAITAIENENAVEGEDMYTYSYVKKTVQERIWEDRMNYYPIQDTELFKNHNLIQNDGWDGN</sequence>
<keyword evidence="3" id="KW-0732">Signal</keyword>
<dbReference type="Gene3D" id="1.25.40.390">
    <property type="match status" value="1"/>
</dbReference>
<evidence type="ECO:0000259" key="7">
    <source>
        <dbReference type="Pfam" id="PF14322"/>
    </source>
</evidence>
<comment type="subcellular location">
    <subcellularLocation>
        <location evidence="1">Cell outer membrane</location>
    </subcellularLocation>
</comment>
<evidence type="ECO:0000259" key="6">
    <source>
        <dbReference type="Pfam" id="PF07980"/>
    </source>
</evidence>
<organism evidence="8 9">
    <name type="scientific">Bacteroides caccae</name>
    <dbReference type="NCBI Taxonomy" id="47678"/>
    <lineage>
        <taxon>Bacteria</taxon>
        <taxon>Pseudomonadati</taxon>
        <taxon>Bacteroidota</taxon>
        <taxon>Bacteroidia</taxon>
        <taxon>Bacteroidales</taxon>
        <taxon>Bacteroidaceae</taxon>
        <taxon>Bacteroides</taxon>
    </lineage>
</organism>
<evidence type="ECO:0000256" key="3">
    <source>
        <dbReference type="ARBA" id="ARBA00022729"/>
    </source>
</evidence>
<dbReference type="PROSITE" id="PS51257">
    <property type="entry name" value="PROKAR_LIPOPROTEIN"/>
    <property type="match status" value="1"/>
</dbReference>
<dbReference type="Proteomes" id="UP000095657">
    <property type="component" value="Unassembled WGS sequence"/>
</dbReference>
<keyword evidence="5" id="KW-0998">Cell outer membrane</keyword>
<feature type="domain" description="SusD-like N-terminal" evidence="7">
    <location>
        <begin position="22"/>
        <end position="230"/>
    </location>
</feature>
<accession>A0A174UJN7</accession>
<proteinExistence type="inferred from homology"/>
<dbReference type="InterPro" id="IPR011990">
    <property type="entry name" value="TPR-like_helical_dom_sf"/>
</dbReference>
<dbReference type="GO" id="GO:0009279">
    <property type="term" value="C:cell outer membrane"/>
    <property type="evidence" value="ECO:0007669"/>
    <property type="project" value="UniProtKB-SubCell"/>
</dbReference>
<dbReference type="Pfam" id="PF14322">
    <property type="entry name" value="SusD-like_3"/>
    <property type="match status" value="1"/>
</dbReference>
<feature type="domain" description="RagB/SusD" evidence="6">
    <location>
        <begin position="296"/>
        <end position="561"/>
    </location>
</feature>
<dbReference type="InterPro" id="IPR033985">
    <property type="entry name" value="SusD-like_N"/>
</dbReference>
<evidence type="ECO:0000313" key="8">
    <source>
        <dbReference type="EMBL" id="CUQ20228.1"/>
    </source>
</evidence>
<dbReference type="EMBL" id="CZAI01000016">
    <property type="protein sequence ID" value="CUQ20228.1"/>
    <property type="molecule type" value="Genomic_DNA"/>
</dbReference>
<gene>
    <name evidence="8" type="ORF">ERS852494_04279</name>
</gene>
<evidence type="ECO:0000256" key="4">
    <source>
        <dbReference type="ARBA" id="ARBA00023136"/>
    </source>
</evidence>
<dbReference type="SUPFAM" id="SSF48452">
    <property type="entry name" value="TPR-like"/>
    <property type="match status" value="1"/>
</dbReference>
<protein>
    <submittedName>
        <fullName evidence="8">SusD family</fullName>
    </submittedName>
</protein>
<comment type="similarity">
    <text evidence="2">Belongs to the SusD family.</text>
</comment>
<reference evidence="8 9" key="1">
    <citation type="submission" date="2015-09" db="EMBL/GenBank/DDBJ databases">
        <authorList>
            <consortium name="Pathogen Informatics"/>
        </authorList>
    </citation>
    <scope>NUCLEOTIDE SEQUENCE [LARGE SCALE GENOMIC DNA]</scope>
    <source>
        <strain evidence="8 9">2789STDY5834880</strain>
    </source>
</reference>
<evidence type="ECO:0000256" key="5">
    <source>
        <dbReference type="ARBA" id="ARBA00023237"/>
    </source>
</evidence>
<evidence type="ECO:0000256" key="1">
    <source>
        <dbReference type="ARBA" id="ARBA00004442"/>
    </source>
</evidence>
<dbReference type="AlphaFoldDB" id="A0A174UJN7"/>
<evidence type="ECO:0000313" key="9">
    <source>
        <dbReference type="Proteomes" id="UP000095657"/>
    </source>
</evidence>